<sequence>MNRNRFSSFLLSFILLSQFVISLNTFAESYFGSYLFCSSENGLRGNEYWKKKVNWNWSKGFTSNNQIDDKYKSFTFVNKSGTWINGFGDISAKTGQYYLLVRKTFENKQEAIRYCENLEKKCVNEFGPSYKYLGVSSWSIPQTAWGTIALRYKENLSIKWTTCSNWKYSDYKELNYYPVWKLVGSSIGYSYIAASGMLIYPIMWYIKGGFIGFTLSLAPGIIVAEEAVVVGTLAGVVAGTAYGVYIGLDEAYKIYKNIYNEVNNKED</sequence>
<dbReference type="Proteomes" id="UP000437748">
    <property type="component" value="Unassembled WGS sequence"/>
</dbReference>
<dbReference type="RefSeq" id="WP_153419539.1">
    <property type="nucleotide sequence ID" value="NZ_WFLM01000002.1"/>
</dbReference>
<dbReference type="AlphaFoldDB" id="A0A6N6VWW9"/>
<protein>
    <submittedName>
        <fullName evidence="2">Uncharacterized protein</fullName>
    </submittedName>
</protein>
<keyword evidence="3" id="KW-1185">Reference proteome</keyword>
<proteinExistence type="predicted"/>
<keyword evidence="1" id="KW-0812">Transmembrane</keyword>
<evidence type="ECO:0000256" key="1">
    <source>
        <dbReference type="SAM" id="Phobius"/>
    </source>
</evidence>
<name>A0A6N6VWW9_9BACT</name>
<accession>A0A6N6VWW9</accession>
<keyword evidence="1" id="KW-0472">Membrane</keyword>
<comment type="caution">
    <text evidence="2">The sequence shown here is derived from an EMBL/GenBank/DDBJ whole genome shotgun (WGS) entry which is preliminary data.</text>
</comment>
<gene>
    <name evidence="2" type="ORF">GCL60_06550</name>
</gene>
<evidence type="ECO:0000313" key="3">
    <source>
        <dbReference type="Proteomes" id="UP000437748"/>
    </source>
</evidence>
<dbReference type="OrthoDB" id="5312198at2"/>
<feature type="transmembrane region" description="Helical" evidence="1">
    <location>
        <begin position="228"/>
        <end position="248"/>
    </location>
</feature>
<organism evidence="2 3">
    <name type="scientific">Silvanigrella paludirubra</name>
    <dbReference type="NCBI Taxonomy" id="2499159"/>
    <lineage>
        <taxon>Bacteria</taxon>
        <taxon>Pseudomonadati</taxon>
        <taxon>Bdellovibrionota</taxon>
        <taxon>Oligoflexia</taxon>
        <taxon>Silvanigrellales</taxon>
        <taxon>Silvanigrellaceae</taxon>
        <taxon>Silvanigrella</taxon>
    </lineage>
</organism>
<keyword evidence="1" id="KW-1133">Transmembrane helix</keyword>
<reference evidence="2 3" key="1">
    <citation type="submission" date="2019-10" db="EMBL/GenBank/DDBJ databases">
        <title>New species of Slilvanegrellaceae.</title>
        <authorList>
            <person name="Pitt A."/>
            <person name="Hahn M.W."/>
        </authorList>
    </citation>
    <scope>NUCLEOTIDE SEQUENCE [LARGE SCALE GENOMIC DNA]</scope>
    <source>
        <strain evidence="2 3">SP-Ram-0.45-NSY-1</strain>
    </source>
</reference>
<dbReference type="EMBL" id="WFLM01000002">
    <property type="protein sequence ID" value="KAB8039917.1"/>
    <property type="molecule type" value="Genomic_DNA"/>
</dbReference>
<evidence type="ECO:0000313" key="2">
    <source>
        <dbReference type="EMBL" id="KAB8039917.1"/>
    </source>
</evidence>